<evidence type="ECO:0000313" key="2">
    <source>
        <dbReference type="EMBL" id="RLQ84159.1"/>
    </source>
</evidence>
<keyword evidence="3" id="KW-1185">Reference proteome</keyword>
<proteinExistence type="predicted"/>
<name>A0A3L7J191_9MICO</name>
<gene>
    <name evidence="2" type="ORF">D9V28_07995</name>
</gene>
<dbReference type="Proteomes" id="UP000282460">
    <property type="component" value="Unassembled WGS sequence"/>
</dbReference>
<dbReference type="EMBL" id="RCWJ01000002">
    <property type="protein sequence ID" value="RLQ84159.1"/>
    <property type="molecule type" value="Genomic_DNA"/>
</dbReference>
<dbReference type="AlphaFoldDB" id="A0A3L7J191"/>
<organism evidence="2 3">
    <name type="scientific">Mycetocola zhadangensis</name>
    <dbReference type="NCBI Taxonomy" id="1164595"/>
    <lineage>
        <taxon>Bacteria</taxon>
        <taxon>Bacillati</taxon>
        <taxon>Actinomycetota</taxon>
        <taxon>Actinomycetes</taxon>
        <taxon>Micrococcales</taxon>
        <taxon>Microbacteriaceae</taxon>
        <taxon>Mycetocola</taxon>
    </lineage>
</organism>
<reference evidence="2 3" key="1">
    <citation type="submission" date="2018-10" db="EMBL/GenBank/DDBJ databases">
        <authorList>
            <person name="Li J."/>
        </authorList>
    </citation>
    <scope>NUCLEOTIDE SEQUENCE [LARGE SCALE GENOMIC DNA]</scope>
    <source>
        <strain evidence="2 3">ZD1-4</strain>
    </source>
</reference>
<accession>A0A3L7J191</accession>
<sequence length="87" mass="9941">MGAPTNDEVRQLSWRYDGVWHSHHSGRPNAPANSVHRPPREIESAQRVTHEIESAQRVTHEIESAQRVVPRKTNDLLGPIDCRNDRS</sequence>
<feature type="region of interest" description="Disordered" evidence="1">
    <location>
        <begin position="20"/>
        <end position="42"/>
    </location>
</feature>
<evidence type="ECO:0000256" key="1">
    <source>
        <dbReference type="SAM" id="MobiDB-lite"/>
    </source>
</evidence>
<comment type="caution">
    <text evidence="2">The sequence shown here is derived from an EMBL/GenBank/DDBJ whole genome shotgun (WGS) entry which is preliminary data.</text>
</comment>
<evidence type="ECO:0000313" key="3">
    <source>
        <dbReference type="Proteomes" id="UP000282460"/>
    </source>
</evidence>
<protein>
    <submittedName>
        <fullName evidence="2">Uncharacterized protein</fullName>
    </submittedName>
</protein>